<evidence type="ECO:0000313" key="4">
    <source>
        <dbReference type="Proteomes" id="UP001368318"/>
    </source>
</evidence>
<protein>
    <recommendedName>
        <fullName evidence="5">Lipoprotein</fullName>
    </recommendedName>
</protein>
<gene>
    <name evidence="3" type="ORF">R3L15_12775</name>
    <name evidence="2" type="ORF">R3L16_08815</name>
</gene>
<evidence type="ECO:0000256" key="1">
    <source>
        <dbReference type="SAM" id="Phobius"/>
    </source>
</evidence>
<dbReference type="EMBL" id="CP136924">
    <property type="protein sequence ID" value="WXA01853.1"/>
    <property type="molecule type" value="Genomic_DNA"/>
</dbReference>
<keyword evidence="4" id="KW-1185">Reference proteome</keyword>
<keyword evidence="1" id="KW-0472">Membrane</keyword>
<dbReference type="KEGG" id="mcaa:R3L15_12775"/>
<accession>A0AAU6NW93</accession>
<dbReference type="AlphaFoldDB" id="A0AAU6NW93"/>
<keyword evidence="1" id="KW-1133">Transmembrane helix</keyword>
<dbReference type="Proteomes" id="UP001368318">
    <property type="component" value="Chromosome"/>
</dbReference>
<evidence type="ECO:0000313" key="2">
    <source>
        <dbReference type="EMBL" id="WXA01853.1"/>
    </source>
</evidence>
<dbReference type="EMBL" id="CP136925">
    <property type="protein sequence ID" value="WXA12987.1"/>
    <property type="molecule type" value="Genomic_DNA"/>
</dbReference>
<sequence>MKKNNIPDMTKFNYNFIVFITFLLVVFNCKNESNEKGTPQVLKKSSQVFSFEFYDKNQERVNEILKDSEYIVVIRYKSNFDTITKNLYTEGYPERALFFHKMKDQFSDKYLEEKSTEFIMNNFSLDTILARNNRGFIFETGFNKRGENYINGVIEDFVHLKTSDTDKIRLISEKTLISQKVLVK</sequence>
<keyword evidence="1" id="KW-0812">Transmembrane</keyword>
<reference evidence="2 4" key="1">
    <citation type="submission" date="2023-10" db="EMBL/GenBank/DDBJ databases">
        <title>Culture-based analysis of two novel bacteria associated with mangrove crab gills.</title>
        <authorList>
            <person name="Yang X."/>
            <person name="Garuglieri E."/>
            <person name="Van Goethem M.W."/>
            <person name="Fusi M."/>
            <person name="Marasco R."/>
            <person name="Daffonchio D.G."/>
        </authorList>
    </citation>
    <scope>NUCLEOTIDE SEQUENCE [LARGE SCALE GENOMIC DNA]</scope>
    <source>
        <strain evidence="3">UG2-1</strain>
        <strain evidence="2">UG2-2</strain>
        <strain evidence="4">UG2_2</strain>
    </source>
</reference>
<evidence type="ECO:0000313" key="3">
    <source>
        <dbReference type="EMBL" id="WXA12987.1"/>
    </source>
</evidence>
<evidence type="ECO:0008006" key="5">
    <source>
        <dbReference type="Google" id="ProtNLM"/>
    </source>
</evidence>
<feature type="transmembrane region" description="Helical" evidence="1">
    <location>
        <begin position="12"/>
        <end position="28"/>
    </location>
</feature>
<proteinExistence type="predicted"/>
<name>A0AAU6NW93_9FLAO</name>
<dbReference type="RefSeq" id="WP_338732131.1">
    <property type="nucleotide sequence ID" value="NZ_CP136924.1"/>
</dbReference>
<organism evidence="2 4">
    <name type="scientific">Mangrovimonas cancribranchiae</name>
    <dbReference type="NCBI Taxonomy" id="3080055"/>
    <lineage>
        <taxon>Bacteria</taxon>
        <taxon>Pseudomonadati</taxon>
        <taxon>Bacteroidota</taxon>
        <taxon>Flavobacteriia</taxon>
        <taxon>Flavobacteriales</taxon>
        <taxon>Flavobacteriaceae</taxon>
        <taxon>Mangrovimonas</taxon>
    </lineage>
</organism>